<dbReference type="EMBL" id="JACGXN010000003">
    <property type="protein sequence ID" value="MBA8879189.1"/>
    <property type="molecule type" value="Genomic_DNA"/>
</dbReference>
<evidence type="ECO:0000313" key="1">
    <source>
        <dbReference type="EMBL" id="MBA8879189.1"/>
    </source>
</evidence>
<reference evidence="1 2" key="1">
    <citation type="submission" date="2020-07" db="EMBL/GenBank/DDBJ databases">
        <title>Genomic Encyclopedia of Type Strains, Phase IV (KMG-V): Genome sequencing to study the core and pangenomes of soil and plant-associated prokaryotes.</title>
        <authorList>
            <person name="Whitman W."/>
        </authorList>
    </citation>
    <scope>NUCLEOTIDE SEQUENCE [LARGE SCALE GENOMIC DNA]</scope>
    <source>
        <strain evidence="1 2">AN3</strain>
    </source>
</reference>
<dbReference type="Pfam" id="PF08843">
    <property type="entry name" value="AbiEii"/>
    <property type="match status" value="1"/>
</dbReference>
<keyword evidence="2" id="KW-1185">Reference proteome</keyword>
<evidence type="ECO:0008006" key="3">
    <source>
        <dbReference type="Google" id="ProtNLM"/>
    </source>
</evidence>
<accession>A0A839EK50</accession>
<organism evidence="1 2">
    <name type="scientific">Phyllobacterium myrsinacearum</name>
    <dbReference type="NCBI Taxonomy" id="28101"/>
    <lineage>
        <taxon>Bacteria</taxon>
        <taxon>Pseudomonadati</taxon>
        <taxon>Pseudomonadota</taxon>
        <taxon>Alphaproteobacteria</taxon>
        <taxon>Hyphomicrobiales</taxon>
        <taxon>Phyllobacteriaceae</taxon>
        <taxon>Phyllobacterium</taxon>
    </lineage>
</organism>
<dbReference type="InterPro" id="IPR014942">
    <property type="entry name" value="AbiEii"/>
</dbReference>
<comment type="caution">
    <text evidence="1">The sequence shown here is derived from an EMBL/GenBank/DDBJ whole genome shotgun (WGS) entry which is preliminary data.</text>
</comment>
<proteinExistence type="predicted"/>
<dbReference type="AlphaFoldDB" id="A0A839EK50"/>
<name>A0A839EK50_9HYPH</name>
<dbReference type="Proteomes" id="UP000549052">
    <property type="component" value="Unassembled WGS sequence"/>
</dbReference>
<evidence type="ECO:0000313" key="2">
    <source>
        <dbReference type="Proteomes" id="UP000549052"/>
    </source>
</evidence>
<sequence>MIAEKFQAMVALGRVNTRMKDFYDIWILSRTFAFDDNRLARAIFATFERRQTAFPEDPPDAVTRAFAADEQKQHQWRAFIEDVAHDPGDLAKVVADIAEFLMPHAIRARSMGR</sequence>
<gene>
    <name evidence="1" type="ORF">FHW16_002907</name>
</gene>
<protein>
    <recommendedName>
        <fullName evidence="3">Nucleotidyl transferase AbiEii/AbiGii toxin family protein</fullName>
    </recommendedName>
</protein>